<dbReference type="FunFam" id="1.20.1270.280:FF:000005">
    <property type="entry name" value="Dynein axonemal heavy chain 10"/>
    <property type="match status" value="1"/>
</dbReference>
<proteinExistence type="predicted"/>
<dbReference type="Gene3D" id="3.10.490.20">
    <property type="match status" value="1"/>
</dbReference>
<dbReference type="EMBL" id="HBGN01018758">
    <property type="protein sequence ID" value="CAD9331715.1"/>
    <property type="molecule type" value="Transcribed_RNA"/>
</dbReference>
<dbReference type="Pfam" id="PF18199">
    <property type="entry name" value="Dynein_C"/>
    <property type="match status" value="1"/>
</dbReference>
<organism evidence="3">
    <name type="scientific">Ditylum brightwellii</name>
    <dbReference type="NCBI Taxonomy" id="49249"/>
    <lineage>
        <taxon>Eukaryota</taxon>
        <taxon>Sar</taxon>
        <taxon>Stramenopiles</taxon>
        <taxon>Ochrophyta</taxon>
        <taxon>Bacillariophyta</taxon>
        <taxon>Mediophyceae</taxon>
        <taxon>Lithodesmiophycidae</taxon>
        <taxon>Lithodesmiales</taxon>
        <taxon>Lithodesmiaceae</taxon>
        <taxon>Ditylum</taxon>
    </lineage>
</organism>
<accession>A0A7S1Z8K0</accession>
<dbReference type="AlphaFoldDB" id="A0A7S1Z8K0"/>
<dbReference type="InterPro" id="IPR026983">
    <property type="entry name" value="DHC"/>
</dbReference>
<dbReference type="GO" id="GO:0045505">
    <property type="term" value="F:dynein intermediate chain binding"/>
    <property type="evidence" value="ECO:0007669"/>
    <property type="project" value="InterPro"/>
</dbReference>
<evidence type="ECO:0000259" key="1">
    <source>
        <dbReference type="Pfam" id="PF18198"/>
    </source>
</evidence>
<dbReference type="InterPro" id="IPR041228">
    <property type="entry name" value="Dynein_C"/>
</dbReference>
<feature type="domain" description="Dynein heavy chain C-terminal" evidence="2">
    <location>
        <begin position="178"/>
        <end position="487"/>
    </location>
</feature>
<name>A0A7S1Z8K0_9STRA</name>
<feature type="domain" description="Dynein heavy chain AAA lid" evidence="1">
    <location>
        <begin position="21"/>
        <end position="169"/>
    </location>
</feature>
<dbReference type="InterPro" id="IPR041658">
    <property type="entry name" value="AAA_lid_11"/>
</dbReference>
<sequence length="492" mass="56066">MRSTLSKIDEDLLEESQHQSFRPLVYALTFLHAVIQERRKYGKIGWNVMYDFNESDFSISRKLMALYLTKAWEDGDESMPWGSLKYLVGDAMYGGRVSDDMDRRVLSTYLNEYFGDFLFDTNNKFFFSRDGFDYSLPVSRINTVEEIRQYVETFPLTNSPAVFGLHPNAEIGYFMSFTNDLWHTLISLQPRTGDTGSGLSREEQIYNTATDLLSKIPIIKSDIGSFDVGAVRNELMAKNGGEQPTPCQVVLLQEIELWNALCKRMSSSLILLKKALDGEIGMSERLDEISDALFNGYLPLFWAKLAPATEKRLGSWMVHFIKRHRQYEKWIKEGEPQVFWLSGLHIPESYLTALVQTTCRRKGWPLDKSTMCTFVTKYKNVDDISKEKGNTLMDGSYVSGLYLEGAGWNSDLSQLERQKPKELVVELPFLQVVPIESSRLKSQGAFRTPVYTTSQRRNAAGVGLVFEADLSTNIHASFWALQGVAIVMNKSD</sequence>
<dbReference type="GO" id="GO:0007018">
    <property type="term" value="P:microtubule-based movement"/>
    <property type="evidence" value="ECO:0007669"/>
    <property type="project" value="InterPro"/>
</dbReference>
<dbReference type="FunFam" id="3.10.490.20:FF:000006">
    <property type="entry name" value="Dynein axonemal heavy chain 10"/>
    <property type="match status" value="1"/>
</dbReference>
<evidence type="ECO:0008006" key="4">
    <source>
        <dbReference type="Google" id="ProtNLM"/>
    </source>
</evidence>
<dbReference type="InterPro" id="IPR042219">
    <property type="entry name" value="AAA_lid_11_sf"/>
</dbReference>
<evidence type="ECO:0000313" key="3">
    <source>
        <dbReference type="EMBL" id="CAD9331715.1"/>
    </source>
</evidence>
<dbReference type="Pfam" id="PF18198">
    <property type="entry name" value="AAA_lid_11"/>
    <property type="match status" value="1"/>
</dbReference>
<dbReference type="InterPro" id="IPR043160">
    <property type="entry name" value="Dynein_C_barrel"/>
</dbReference>
<evidence type="ECO:0000259" key="2">
    <source>
        <dbReference type="Pfam" id="PF18199"/>
    </source>
</evidence>
<reference evidence="3" key="1">
    <citation type="submission" date="2021-01" db="EMBL/GenBank/DDBJ databases">
        <authorList>
            <person name="Corre E."/>
            <person name="Pelletier E."/>
            <person name="Niang G."/>
            <person name="Scheremetjew M."/>
            <person name="Finn R."/>
            <person name="Kale V."/>
            <person name="Holt S."/>
            <person name="Cochrane G."/>
            <person name="Meng A."/>
            <person name="Brown T."/>
            <person name="Cohen L."/>
        </authorList>
    </citation>
    <scope>NUCLEOTIDE SEQUENCE</scope>
    <source>
        <strain evidence="3">Pop2</strain>
    </source>
</reference>
<protein>
    <recommendedName>
        <fullName evidence="4">Dynein heavy chain AAA lid domain-containing protein</fullName>
    </recommendedName>
</protein>
<dbReference type="GO" id="GO:0030286">
    <property type="term" value="C:dynein complex"/>
    <property type="evidence" value="ECO:0007669"/>
    <property type="project" value="InterPro"/>
</dbReference>
<dbReference type="PANTHER" id="PTHR22878:SF63">
    <property type="entry name" value="DYNEIN AXONEMAL HEAVY CHAIN 10"/>
    <property type="match status" value="1"/>
</dbReference>
<dbReference type="PANTHER" id="PTHR22878">
    <property type="entry name" value="DYNEIN HEAVY CHAIN 6, AXONEMAL-LIKE-RELATED"/>
    <property type="match status" value="1"/>
</dbReference>
<dbReference type="GO" id="GO:0051959">
    <property type="term" value="F:dynein light intermediate chain binding"/>
    <property type="evidence" value="ECO:0007669"/>
    <property type="project" value="InterPro"/>
</dbReference>
<dbReference type="Gene3D" id="1.20.1270.280">
    <property type="match status" value="1"/>
</dbReference>
<dbReference type="Gene3D" id="1.10.8.720">
    <property type="entry name" value="Region D6 of dynein motor"/>
    <property type="match status" value="1"/>
</dbReference>
<gene>
    <name evidence="3" type="ORF">DBRI1063_LOCUS11939</name>
</gene>